<evidence type="ECO:0000313" key="3">
    <source>
        <dbReference type="Proteomes" id="UP000831537"/>
    </source>
</evidence>
<dbReference type="RefSeq" id="WP_244743196.1">
    <property type="nucleotide sequence ID" value="NZ_CP095071.1"/>
</dbReference>
<dbReference type="SMART" id="SM00923">
    <property type="entry name" value="MbtH"/>
    <property type="match status" value="1"/>
</dbReference>
<accession>A0ABY4GKT3</accession>
<dbReference type="Pfam" id="PF03621">
    <property type="entry name" value="MbtH"/>
    <property type="match status" value="1"/>
</dbReference>
<evidence type="ECO:0000313" key="2">
    <source>
        <dbReference type="EMBL" id="UOQ84824.1"/>
    </source>
</evidence>
<dbReference type="Gene3D" id="3.90.820.10">
    <property type="entry name" value="Structural Genomics, Unknown Function 30-nov-00 1gh9 Mol_id"/>
    <property type="match status" value="1"/>
</dbReference>
<dbReference type="InterPro" id="IPR037407">
    <property type="entry name" value="MLP_fam"/>
</dbReference>
<dbReference type="PANTHER" id="PTHR38444">
    <property type="entry name" value="ENTEROBACTIN BIOSYNTHESIS PROTEIN YBDZ"/>
    <property type="match status" value="1"/>
</dbReference>
<sequence>MKNPFENQDGTFYALKNDKGQYSLWPAFLNIPDGWDIEYGKAARADCIAYIETHWTDIRVDSTSTEAVGLGK</sequence>
<dbReference type="EMBL" id="CP095071">
    <property type="protein sequence ID" value="UOQ84824.1"/>
    <property type="molecule type" value="Genomic_DNA"/>
</dbReference>
<dbReference type="InterPro" id="IPR005153">
    <property type="entry name" value="MbtH-like_dom"/>
</dbReference>
<reference evidence="2 3" key="1">
    <citation type="submission" date="2022-04" db="EMBL/GenBank/DDBJ databases">
        <title>Gracilibacillus sp. isolated from saltern.</title>
        <authorList>
            <person name="Won M."/>
            <person name="Lee C.-M."/>
            <person name="Woen H.-Y."/>
            <person name="Kwon S.-W."/>
        </authorList>
    </citation>
    <scope>NUCLEOTIDE SEQUENCE [LARGE SCALE GENOMIC DNA]</scope>
    <source>
        <strain evidence="2 3">SSPM10-3</strain>
    </source>
</reference>
<proteinExistence type="predicted"/>
<dbReference type="InterPro" id="IPR038020">
    <property type="entry name" value="MbtH-like_sf"/>
</dbReference>
<gene>
    <name evidence="2" type="ORF">MUN87_19565</name>
</gene>
<dbReference type="PANTHER" id="PTHR38444:SF1">
    <property type="entry name" value="ENTEROBACTIN BIOSYNTHESIS PROTEIN YBDZ"/>
    <property type="match status" value="1"/>
</dbReference>
<feature type="domain" description="MbtH-like" evidence="1">
    <location>
        <begin position="3"/>
        <end position="53"/>
    </location>
</feature>
<dbReference type="Proteomes" id="UP000831537">
    <property type="component" value="Chromosome"/>
</dbReference>
<dbReference type="SUPFAM" id="SSF160582">
    <property type="entry name" value="MbtH-like"/>
    <property type="match status" value="1"/>
</dbReference>
<keyword evidence="3" id="KW-1185">Reference proteome</keyword>
<name>A0ABY4GKT3_9BACI</name>
<protein>
    <submittedName>
        <fullName evidence="2">MbtH family protein</fullName>
    </submittedName>
</protein>
<evidence type="ECO:0000259" key="1">
    <source>
        <dbReference type="SMART" id="SM00923"/>
    </source>
</evidence>
<organism evidence="2 3">
    <name type="scientific">Gracilibacillus salinarum</name>
    <dbReference type="NCBI Taxonomy" id="2932255"/>
    <lineage>
        <taxon>Bacteria</taxon>
        <taxon>Bacillati</taxon>
        <taxon>Bacillota</taxon>
        <taxon>Bacilli</taxon>
        <taxon>Bacillales</taxon>
        <taxon>Bacillaceae</taxon>
        <taxon>Gracilibacillus</taxon>
    </lineage>
</organism>